<organism evidence="1 2">
    <name type="scientific">Mycena alexandri</name>
    <dbReference type="NCBI Taxonomy" id="1745969"/>
    <lineage>
        <taxon>Eukaryota</taxon>
        <taxon>Fungi</taxon>
        <taxon>Dikarya</taxon>
        <taxon>Basidiomycota</taxon>
        <taxon>Agaricomycotina</taxon>
        <taxon>Agaricomycetes</taxon>
        <taxon>Agaricomycetidae</taxon>
        <taxon>Agaricales</taxon>
        <taxon>Marasmiineae</taxon>
        <taxon>Mycenaceae</taxon>
        <taxon>Mycena</taxon>
    </lineage>
</organism>
<accession>A0AAD6S9R4</accession>
<gene>
    <name evidence="1" type="ORF">C8F04DRAFT_174713</name>
</gene>
<dbReference type="Proteomes" id="UP001218188">
    <property type="component" value="Unassembled WGS sequence"/>
</dbReference>
<evidence type="ECO:0000313" key="2">
    <source>
        <dbReference type="Proteomes" id="UP001218188"/>
    </source>
</evidence>
<protein>
    <submittedName>
        <fullName evidence="1">Uncharacterized protein</fullName>
    </submittedName>
</protein>
<proteinExistence type="predicted"/>
<reference evidence="1" key="1">
    <citation type="submission" date="2023-03" db="EMBL/GenBank/DDBJ databases">
        <title>Massive genome expansion in bonnet fungi (Mycena s.s.) driven by repeated elements and novel gene families across ecological guilds.</title>
        <authorList>
            <consortium name="Lawrence Berkeley National Laboratory"/>
            <person name="Harder C.B."/>
            <person name="Miyauchi S."/>
            <person name="Viragh M."/>
            <person name="Kuo A."/>
            <person name="Thoen E."/>
            <person name="Andreopoulos B."/>
            <person name="Lu D."/>
            <person name="Skrede I."/>
            <person name="Drula E."/>
            <person name="Henrissat B."/>
            <person name="Morin E."/>
            <person name="Kohler A."/>
            <person name="Barry K."/>
            <person name="LaButti K."/>
            <person name="Morin E."/>
            <person name="Salamov A."/>
            <person name="Lipzen A."/>
            <person name="Mereny Z."/>
            <person name="Hegedus B."/>
            <person name="Baldrian P."/>
            <person name="Stursova M."/>
            <person name="Weitz H."/>
            <person name="Taylor A."/>
            <person name="Grigoriev I.V."/>
            <person name="Nagy L.G."/>
            <person name="Martin F."/>
            <person name="Kauserud H."/>
        </authorList>
    </citation>
    <scope>NUCLEOTIDE SEQUENCE</scope>
    <source>
        <strain evidence="1">CBHHK200</strain>
    </source>
</reference>
<dbReference type="InterPro" id="IPR036514">
    <property type="entry name" value="SGNH_hydro_sf"/>
</dbReference>
<dbReference type="EMBL" id="JARJCM010000180">
    <property type="protein sequence ID" value="KAJ7023866.1"/>
    <property type="molecule type" value="Genomic_DNA"/>
</dbReference>
<comment type="caution">
    <text evidence="1">The sequence shown here is derived from an EMBL/GenBank/DDBJ whole genome shotgun (WGS) entry which is preliminary data.</text>
</comment>
<name>A0AAD6S9R4_9AGAR</name>
<keyword evidence="2" id="KW-1185">Reference proteome</keyword>
<sequence length="105" mass="11720">MIARMRRPTALKPELFTLEEKLYLAGARIFLFIGVPPIERTPAGAHASSDISATCTNCNSGLRHSVQNLRHLHACARQPEGARFLTEECKLRRRRGLARPPASDQ</sequence>
<dbReference type="Gene3D" id="3.40.50.1110">
    <property type="entry name" value="SGNH hydrolase"/>
    <property type="match status" value="1"/>
</dbReference>
<dbReference type="AlphaFoldDB" id="A0AAD6S9R4"/>
<evidence type="ECO:0000313" key="1">
    <source>
        <dbReference type="EMBL" id="KAJ7023866.1"/>
    </source>
</evidence>